<evidence type="ECO:0000313" key="10">
    <source>
        <dbReference type="EMBL" id="EHI60759.1"/>
    </source>
</evidence>
<comment type="subcellular location">
    <subcellularLocation>
        <location evidence="1">Cell membrane</location>
        <topology evidence="1">Multi-pass membrane protein</topology>
    </subcellularLocation>
</comment>
<feature type="transmembrane region" description="Helical" evidence="7">
    <location>
        <begin position="654"/>
        <end position="678"/>
    </location>
</feature>
<dbReference type="PATRIC" id="fig|742737.3.peg.1333"/>
<dbReference type="AlphaFoldDB" id="G5ICL3"/>
<keyword evidence="5 7" id="KW-1133">Transmembrane helix</keyword>
<evidence type="ECO:0000256" key="1">
    <source>
        <dbReference type="ARBA" id="ARBA00004651"/>
    </source>
</evidence>
<feature type="transmembrane region" description="Helical" evidence="7">
    <location>
        <begin position="264"/>
        <end position="282"/>
    </location>
</feature>
<keyword evidence="4 7" id="KW-0812">Transmembrane</keyword>
<dbReference type="PANTHER" id="PTHR30489">
    <property type="entry name" value="LIPOPROTEIN-RELEASING SYSTEM TRANSMEMBRANE PROTEIN LOLE"/>
    <property type="match status" value="1"/>
</dbReference>
<feature type="transmembrane region" description="Helical" evidence="7">
    <location>
        <begin position="17"/>
        <end position="37"/>
    </location>
</feature>
<feature type="domain" description="MacB-like periplasmic core" evidence="9">
    <location>
        <begin position="430"/>
        <end position="619"/>
    </location>
</feature>
<accession>G5ICL3</accession>
<evidence type="ECO:0000256" key="2">
    <source>
        <dbReference type="ARBA" id="ARBA00005236"/>
    </source>
</evidence>
<proteinExistence type="inferred from homology"/>
<dbReference type="Pfam" id="PF02687">
    <property type="entry name" value="FtsX"/>
    <property type="match status" value="2"/>
</dbReference>
<keyword evidence="11" id="KW-1185">Reference proteome</keyword>
<evidence type="ECO:0008006" key="12">
    <source>
        <dbReference type="Google" id="ProtNLM"/>
    </source>
</evidence>
<evidence type="ECO:0000259" key="8">
    <source>
        <dbReference type="Pfam" id="PF02687"/>
    </source>
</evidence>
<dbReference type="GO" id="GO:0098797">
    <property type="term" value="C:plasma membrane protein complex"/>
    <property type="evidence" value="ECO:0007669"/>
    <property type="project" value="TreeGrafter"/>
</dbReference>
<reference evidence="10 11" key="1">
    <citation type="submission" date="2011-08" db="EMBL/GenBank/DDBJ databases">
        <title>The Genome Sequence of Clostridium hathewayi WAL-18680.</title>
        <authorList>
            <consortium name="The Broad Institute Genome Sequencing Platform"/>
            <person name="Earl A."/>
            <person name="Ward D."/>
            <person name="Feldgarden M."/>
            <person name="Gevers D."/>
            <person name="Finegold S.M."/>
            <person name="Summanen P.H."/>
            <person name="Molitoris D.R."/>
            <person name="Song M."/>
            <person name="Daigneault M."/>
            <person name="Allen-Vercoe E."/>
            <person name="Young S.K."/>
            <person name="Zeng Q."/>
            <person name="Gargeya S."/>
            <person name="Fitzgerald M."/>
            <person name="Haas B."/>
            <person name="Abouelleil A."/>
            <person name="Alvarado L."/>
            <person name="Arachchi H.M."/>
            <person name="Berlin A."/>
            <person name="Brown A."/>
            <person name="Chapman S.B."/>
            <person name="Chen Z."/>
            <person name="Dunbar C."/>
            <person name="Freedman E."/>
            <person name="Gearin G."/>
            <person name="Gellesch M."/>
            <person name="Goldberg J."/>
            <person name="Griggs A."/>
            <person name="Gujja S."/>
            <person name="Heiman D."/>
            <person name="Howarth C."/>
            <person name="Larson L."/>
            <person name="Lui A."/>
            <person name="MacDonald P.J.P."/>
            <person name="Montmayeur A."/>
            <person name="Murphy C."/>
            <person name="Neiman D."/>
            <person name="Pearson M."/>
            <person name="Priest M."/>
            <person name="Roberts A."/>
            <person name="Saif S."/>
            <person name="Shea T."/>
            <person name="Shenoy N."/>
            <person name="Sisk P."/>
            <person name="Stolte C."/>
            <person name="Sykes S."/>
            <person name="Wortman J."/>
            <person name="Nusbaum C."/>
            <person name="Birren B."/>
        </authorList>
    </citation>
    <scope>NUCLEOTIDE SEQUENCE [LARGE SCALE GENOMIC DNA]</scope>
    <source>
        <strain evidence="10 11">WAL-18680</strain>
    </source>
</reference>
<dbReference type="Proteomes" id="UP000005384">
    <property type="component" value="Unassembled WGS sequence"/>
</dbReference>
<gene>
    <name evidence="10" type="ORF">HMPREF9473_01323</name>
</gene>
<evidence type="ECO:0000256" key="3">
    <source>
        <dbReference type="ARBA" id="ARBA00022475"/>
    </source>
</evidence>
<evidence type="ECO:0000313" key="11">
    <source>
        <dbReference type="Proteomes" id="UP000005384"/>
    </source>
</evidence>
<comment type="caution">
    <text evidence="10">The sequence shown here is derived from an EMBL/GenBank/DDBJ whole genome shotgun (WGS) entry which is preliminary data.</text>
</comment>
<name>G5ICL3_9FIRM</name>
<dbReference type="OrthoDB" id="5137249at2"/>
<feature type="transmembrane region" description="Helical" evidence="7">
    <location>
        <begin position="748"/>
        <end position="767"/>
    </location>
</feature>
<dbReference type="RefSeq" id="WP_006779307.1">
    <property type="nucleotide sequence ID" value="NZ_CP040506.1"/>
</dbReference>
<dbReference type="GO" id="GO:0044874">
    <property type="term" value="P:lipoprotein localization to outer membrane"/>
    <property type="evidence" value="ECO:0007669"/>
    <property type="project" value="TreeGrafter"/>
</dbReference>
<feature type="domain" description="ABC3 transporter permease C-terminal" evidence="8">
    <location>
        <begin position="265"/>
        <end position="374"/>
    </location>
</feature>
<dbReference type="InterPro" id="IPR003838">
    <property type="entry name" value="ABC3_permease_C"/>
</dbReference>
<evidence type="ECO:0000259" key="9">
    <source>
        <dbReference type="Pfam" id="PF12704"/>
    </source>
</evidence>
<comment type="similarity">
    <text evidence="2">Belongs to the ABC-4 integral membrane protein family. LolC/E subfamily.</text>
</comment>
<protein>
    <recommendedName>
        <fullName evidence="12">ABC3 transporter permease protein domain-containing protein</fullName>
    </recommendedName>
</protein>
<evidence type="ECO:0000256" key="5">
    <source>
        <dbReference type="ARBA" id="ARBA00022989"/>
    </source>
</evidence>
<feature type="domain" description="ABC3 transporter permease C-terminal" evidence="8">
    <location>
        <begin position="657"/>
        <end position="775"/>
    </location>
</feature>
<dbReference type="PANTHER" id="PTHR30489:SF0">
    <property type="entry name" value="LIPOPROTEIN-RELEASING SYSTEM TRANSMEMBRANE PROTEIN LOLE"/>
    <property type="match status" value="1"/>
</dbReference>
<feature type="transmembrane region" description="Helical" evidence="7">
    <location>
        <begin position="431"/>
        <end position="450"/>
    </location>
</feature>
<evidence type="ECO:0000256" key="6">
    <source>
        <dbReference type="ARBA" id="ARBA00023136"/>
    </source>
</evidence>
<evidence type="ECO:0000256" key="4">
    <source>
        <dbReference type="ARBA" id="ARBA00022692"/>
    </source>
</evidence>
<dbReference type="EMBL" id="ADLN01000012">
    <property type="protein sequence ID" value="EHI60759.1"/>
    <property type="molecule type" value="Genomic_DNA"/>
</dbReference>
<evidence type="ECO:0000256" key="7">
    <source>
        <dbReference type="SAM" id="Phobius"/>
    </source>
</evidence>
<feature type="transmembrane region" description="Helical" evidence="7">
    <location>
        <begin position="310"/>
        <end position="333"/>
    </location>
</feature>
<keyword evidence="3" id="KW-1003">Cell membrane</keyword>
<sequence length="783" mass="86382">MGRLLWIKMLRDMKRSWAAYAICMIIVAIGFCGYSVLELCQKNLEESERYFFQVTDFCDGFATVERAPESVGALLERIDGVERAEGRLEKNVRVTAYDDEVELHLVSIREGSMNQPKLSRGSLPAEGERQMVIGDAISKVRKIRPGEELPVIIQGKQVMLEVSGSGITPENIYMIKDMGDLFPDPSAYDAAFMDYDTMAGLFSEAGMVNSFLFRLSPGASWDDVKDEIERTLTPYGCYQLNASEDQLSVSMLDEEIKQLGKMSGVVPFLFLTVAAVILYITMSRLVEQQRTQIGTLLAMGISMKSIQLHYMLYGVFVGAVGGLAGGLLGYGLADPMAGFYRMYFNLPDVTASLSVLYLCGGTVAAAVFCGGVAWVIAGSFGDLTPSVALRPPAPKAARQSVLERIPGFAALFTVPGMMAVRSLSRNRKRTAFSIVGISFAFMITATLVSMNKMFDVFIFDYWEKTQKQDIMVQFNRPVSVDDAMLAVRHEDIQAAEGVVDVTATLRGPQGEVDCTIQGISPDSRLCRLFDTEGRPVKVEDEGIVLSEHMATLMDVGIGDTIQVKVVYPKERLSRVAVTAIVNQYMGSTAYMSYQGVGRISEYRNVYTSVLLKAPERVQQEILERLNDATAVSLVESRQQRLDGYHSMMGSMSGIMASMSAMGVIIGCVVIYVSSLISFEELKREISTLMALGLRDVQCLEVISVSQWLMSIGGMILGIPMAMGVSRWISVAMASELYTIPDFVDGMSLLRAVGLTMISVWVSSRLMLRKMRKLSPVELLRERE</sequence>
<dbReference type="HOGENOM" id="CLU_005531_2_0_9"/>
<feature type="transmembrane region" description="Helical" evidence="7">
    <location>
        <begin position="353"/>
        <end position="376"/>
    </location>
</feature>
<feature type="transmembrane region" description="Helical" evidence="7">
    <location>
        <begin position="707"/>
        <end position="728"/>
    </location>
</feature>
<organism evidence="10 11">
    <name type="scientific">Hungatella hathewayi WAL-18680</name>
    <dbReference type="NCBI Taxonomy" id="742737"/>
    <lineage>
        <taxon>Bacteria</taxon>
        <taxon>Bacillati</taxon>
        <taxon>Bacillota</taxon>
        <taxon>Clostridia</taxon>
        <taxon>Lachnospirales</taxon>
        <taxon>Lachnospiraceae</taxon>
        <taxon>Hungatella</taxon>
    </lineage>
</organism>
<dbReference type="Pfam" id="PF12704">
    <property type="entry name" value="MacB_PCD"/>
    <property type="match status" value="1"/>
</dbReference>
<dbReference type="InterPro" id="IPR051447">
    <property type="entry name" value="Lipoprotein-release_system"/>
</dbReference>
<dbReference type="InterPro" id="IPR025857">
    <property type="entry name" value="MacB_PCD"/>
</dbReference>
<keyword evidence="6 7" id="KW-0472">Membrane</keyword>